<evidence type="ECO:0000313" key="2">
    <source>
        <dbReference type="Proteomes" id="UP000016644"/>
    </source>
</evidence>
<dbReference type="PATRIC" id="fig|649758.3.peg.368"/>
<comment type="caution">
    <text evidence="1">The sequence shown here is derived from an EMBL/GenBank/DDBJ whole genome shotgun (WGS) entry which is preliminary data.</text>
</comment>
<dbReference type="HOGENOM" id="CLU_3185009_0_0_9"/>
<name>U2PN31_LEVBR</name>
<organism evidence="1 2">
    <name type="scientific">Levilactobacillus brevis ATCC 14869 = DSM 20054</name>
    <dbReference type="NCBI Taxonomy" id="649758"/>
    <lineage>
        <taxon>Bacteria</taxon>
        <taxon>Bacillati</taxon>
        <taxon>Bacillota</taxon>
        <taxon>Bacilli</taxon>
        <taxon>Lactobacillales</taxon>
        <taxon>Lactobacillaceae</taxon>
        <taxon>Levilactobacillus</taxon>
    </lineage>
</organism>
<reference evidence="1 2" key="1">
    <citation type="submission" date="2013-06" db="EMBL/GenBank/DDBJ databases">
        <authorList>
            <person name="Weinstock G."/>
            <person name="Sodergren E."/>
            <person name="Lobos E.A."/>
            <person name="Fulton L."/>
            <person name="Fulton R."/>
            <person name="Courtney L."/>
            <person name="Fronick C."/>
            <person name="O'Laughlin M."/>
            <person name="Godfrey J."/>
            <person name="Wilson R.M."/>
            <person name="Miner T."/>
            <person name="Farmer C."/>
            <person name="Delehaunty K."/>
            <person name="Cordes M."/>
            <person name="Minx P."/>
            <person name="Tomlinson C."/>
            <person name="Chen J."/>
            <person name="Wollam A."/>
            <person name="Pepin K.H."/>
            <person name="Bhonagiri V."/>
            <person name="Zhang X."/>
            <person name="Warren W."/>
            <person name="Mitreva M."/>
            <person name="Mardis E.R."/>
            <person name="Wilson R.K."/>
        </authorList>
    </citation>
    <scope>NUCLEOTIDE SEQUENCE [LARGE SCALE GENOMIC DNA]</scope>
    <source>
        <strain evidence="1 2">ATCC 14869</strain>
    </source>
</reference>
<dbReference type="Proteomes" id="UP000016644">
    <property type="component" value="Unassembled WGS sequence"/>
</dbReference>
<evidence type="ECO:0000313" key="1">
    <source>
        <dbReference type="EMBL" id="ERK45179.1"/>
    </source>
</evidence>
<dbReference type="AlphaFoldDB" id="U2PN31"/>
<protein>
    <submittedName>
        <fullName evidence="1">Uncharacterized protein</fullName>
    </submittedName>
</protein>
<gene>
    <name evidence="1" type="ORF">HMPREF0495_00405</name>
</gene>
<sequence>MGSSHHFIAKKSRYPLSYKDSCAIFDKEMMRLTVFVSSFLDHSKMT</sequence>
<accession>U2PN31</accession>
<dbReference type="EMBL" id="AWVK01000015">
    <property type="protein sequence ID" value="ERK45179.1"/>
    <property type="molecule type" value="Genomic_DNA"/>
</dbReference>
<proteinExistence type="predicted"/>